<evidence type="ECO:0000256" key="1">
    <source>
        <dbReference type="SAM" id="Phobius"/>
    </source>
</evidence>
<keyword evidence="1" id="KW-0812">Transmembrane</keyword>
<comment type="caution">
    <text evidence="3">The sequence shown here is derived from an EMBL/GenBank/DDBJ whole genome shotgun (WGS) entry which is preliminary data.</text>
</comment>
<protein>
    <recommendedName>
        <fullName evidence="2">Phosphatidic acid phosphatase type 2/haloperoxidase domain-containing protein</fullName>
    </recommendedName>
</protein>
<dbReference type="Gene3D" id="1.20.144.10">
    <property type="entry name" value="Phosphatidic acid phosphatase type 2/haloperoxidase"/>
    <property type="match status" value="1"/>
</dbReference>
<dbReference type="PANTHER" id="PTHR14969:SF13">
    <property type="entry name" value="AT30094P"/>
    <property type="match status" value="1"/>
</dbReference>
<keyword evidence="1" id="KW-1133">Transmembrane helix</keyword>
<accession>R7AJJ7</accession>
<dbReference type="Proteomes" id="UP000018141">
    <property type="component" value="Unassembled WGS sequence"/>
</dbReference>
<proteinExistence type="predicted"/>
<keyword evidence="1" id="KW-0472">Membrane</keyword>
<dbReference type="AlphaFoldDB" id="R7AJJ7"/>
<dbReference type="SUPFAM" id="SSF48317">
    <property type="entry name" value="Acid phosphatase/Vanadium-dependent haloperoxidase"/>
    <property type="match status" value="1"/>
</dbReference>
<reference evidence="3" key="1">
    <citation type="submission" date="2012-11" db="EMBL/GenBank/DDBJ databases">
        <title>Dependencies among metagenomic species, viruses, plasmids and units of genetic variation.</title>
        <authorList>
            <person name="Nielsen H.B."/>
            <person name="Almeida M."/>
            <person name="Juncker A.S."/>
            <person name="Rasmussen S."/>
            <person name="Li J."/>
            <person name="Sunagawa S."/>
            <person name="Plichta D."/>
            <person name="Gautier L."/>
            <person name="Le Chatelier E."/>
            <person name="Peletier E."/>
            <person name="Bonde I."/>
            <person name="Nielsen T."/>
            <person name="Manichanh C."/>
            <person name="Arumugam M."/>
            <person name="Batto J."/>
            <person name="Santos M.B.Q.D."/>
            <person name="Blom N."/>
            <person name="Borruel N."/>
            <person name="Burgdorf K.S."/>
            <person name="Boumezbeur F."/>
            <person name="Casellas F."/>
            <person name="Dore J."/>
            <person name="Guarner F."/>
            <person name="Hansen T."/>
            <person name="Hildebrand F."/>
            <person name="Kaas R.S."/>
            <person name="Kennedy S."/>
            <person name="Kristiansen K."/>
            <person name="Kultima J.R."/>
            <person name="Leonard P."/>
            <person name="Levenez F."/>
            <person name="Lund O."/>
            <person name="Moumen B."/>
            <person name="Le Paslier D."/>
            <person name="Pons N."/>
            <person name="Pedersen O."/>
            <person name="Prifti E."/>
            <person name="Qin J."/>
            <person name="Raes J."/>
            <person name="Tap J."/>
            <person name="Tims S."/>
            <person name="Ussery D.W."/>
            <person name="Yamada T."/>
            <person name="MetaHit consortium"/>
            <person name="Renault P."/>
            <person name="Sicheritz-Ponten T."/>
            <person name="Bork P."/>
            <person name="Wang J."/>
            <person name="Brunak S."/>
            <person name="Ehrlich S.D."/>
        </authorList>
    </citation>
    <scope>NUCLEOTIDE SEQUENCE [LARGE SCALE GENOMIC DNA]</scope>
</reference>
<dbReference type="PANTHER" id="PTHR14969">
    <property type="entry name" value="SPHINGOSINE-1-PHOSPHATE PHOSPHOHYDROLASE"/>
    <property type="match status" value="1"/>
</dbReference>
<evidence type="ECO:0000313" key="3">
    <source>
        <dbReference type="EMBL" id="CDD55709.1"/>
    </source>
</evidence>
<dbReference type="EMBL" id="CBHH010000018">
    <property type="protein sequence ID" value="CDD55709.1"/>
    <property type="molecule type" value="Genomic_DNA"/>
</dbReference>
<dbReference type="Pfam" id="PF01569">
    <property type="entry name" value="PAP2"/>
    <property type="match status" value="1"/>
</dbReference>
<organism evidence="3 4">
    <name type="scientific">Bacteroides pectinophilus CAG:437</name>
    <dbReference type="NCBI Taxonomy" id="1263051"/>
    <lineage>
        <taxon>Bacteria</taxon>
        <taxon>Bacillati</taxon>
        <taxon>Bacillota</taxon>
        <taxon>Clostridia</taxon>
        <taxon>Eubacteriales</taxon>
    </lineage>
</organism>
<dbReference type="InterPro" id="IPR000326">
    <property type="entry name" value="PAP2/HPO"/>
</dbReference>
<evidence type="ECO:0000313" key="4">
    <source>
        <dbReference type="Proteomes" id="UP000018141"/>
    </source>
</evidence>
<feature type="transmembrane region" description="Helical" evidence="1">
    <location>
        <begin position="106"/>
        <end position="137"/>
    </location>
</feature>
<evidence type="ECO:0000259" key="2">
    <source>
        <dbReference type="SMART" id="SM00014"/>
    </source>
</evidence>
<feature type="transmembrane region" description="Helical" evidence="1">
    <location>
        <begin position="149"/>
        <end position="166"/>
    </location>
</feature>
<feature type="transmembrane region" description="Helical" evidence="1">
    <location>
        <begin position="27"/>
        <end position="49"/>
    </location>
</feature>
<sequence length="167" mass="18622">MPRYNIFYSRIRNYFDGNELRLNILKAIYRVMPLITAATYIAVLALLFVRHDARLIRVTCYPCIVFVAASIFRKCYNRPRPYEGNDAIIPLISKDKKGQSFPSRHALSAAVIASACFYVYVPLGIIIAVISVVIAITRVIAGVHYPSDAAGGLIIGYGLCALLFLYI</sequence>
<gene>
    <name evidence="3" type="ORF">BN656_00451</name>
</gene>
<dbReference type="SMART" id="SM00014">
    <property type="entry name" value="acidPPc"/>
    <property type="match status" value="1"/>
</dbReference>
<feature type="transmembrane region" description="Helical" evidence="1">
    <location>
        <begin position="55"/>
        <end position="72"/>
    </location>
</feature>
<dbReference type="InterPro" id="IPR036938">
    <property type="entry name" value="PAP2/HPO_sf"/>
</dbReference>
<feature type="domain" description="Phosphatidic acid phosphatase type 2/haloperoxidase" evidence="2">
    <location>
        <begin position="61"/>
        <end position="164"/>
    </location>
</feature>
<name>R7AJJ7_9FIRM</name>